<dbReference type="Pfam" id="PF02518">
    <property type="entry name" value="HATPase_c"/>
    <property type="match status" value="2"/>
</dbReference>
<comment type="catalytic activity">
    <reaction evidence="1">
        <text>ATP + protein L-histidine = ADP + protein N-phospho-L-histidine.</text>
        <dbReference type="EC" id="2.7.13.3"/>
    </reaction>
</comment>
<proteinExistence type="predicted"/>
<evidence type="ECO:0000256" key="1">
    <source>
        <dbReference type="ARBA" id="ARBA00000085"/>
    </source>
</evidence>
<gene>
    <name evidence="8" type="ORF">ACFSJ0_52670</name>
</gene>
<organism evidence="8 9">
    <name type="scientific">Nonomuraea guangzhouensis</name>
    <dbReference type="NCBI Taxonomy" id="1291555"/>
    <lineage>
        <taxon>Bacteria</taxon>
        <taxon>Bacillati</taxon>
        <taxon>Actinomycetota</taxon>
        <taxon>Actinomycetes</taxon>
        <taxon>Streptosporangiales</taxon>
        <taxon>Streptosporangiaceae</taxon>
        <taxon>Nonomuraea</taxon>
    </lineage>
</organism>
<evidence type="ECO:0000256" key="2">
    <source>
        <dbReference type="ARBA" id="ARBA00012438"/>
    </source>
</evidence>
<feature type="transmembrane region" description="Helical" evidence="6">
    <location>
        <begin position="569"/>
        <end position="587"/>
    </location>
</feature>
<evidence type="ECO:0000313" key="8">
    <source>
        <dbReference type="EMBL" id="MFD1545780.1"/>
    </source>
</evidence>
<dbReference type="SMART" id="SM00387">
    <property type="entry name" value="HATPase_c"/>
    <property type="match status" value="2"/>
</dbReference>
<feature type="transmembrane region" description="Helical" evidence="6">
    <location>
        <begin position="53"/>
        <end position="73"/>
    </location>
</feature>
<evidence type="ECO:0000259" key="7">
    <source>
        <dbReference type="SMART" id="SM00387"/>
    </source>
</evidence>
<feature type="transmembrane region" description="Helical" evidence="6">
    <location>
        <begin position="85"/>
        <end position="103"/>
    </location>
</feature>
<keyword evidence="4 8" id="KW-0418">Kinase</keyword>
<keyword evidence="3" id="KW-0808">Transferase</keyword>
<dbReference type="InterPro" id="IPR003594">
    <property type="entry name" value="HATPase_dom"/>
</dbReference>
<feature type="transmembrane region" description="Helical" evidence="6">
    <location>
        <begin position="454"/>
        <end position="474"/>
    </location>
</feature>
<evidence type="ECO:0000256" key="5">
    <source>
        <dbReference type="ARBA" id="ARBA00023012"/>
    </source>
</evidence>
<protein>
    <recommendedName>
        <fullName evidence="2">histidine kinase</fullName>
        <ecNumber evidence="2">2.7.13.3</ecNumber>
    </recommendedName>
</protein>
<feature type="transmembrane region" description="Helical" evidence="6">
    <location>
        <begin position="20"/>
        <end position="41"/>
    </location>
</feature>
<dbReference type="Proteomes" id="UP001597097">
    <property type="component" value="Unassembled WGS sequence"/>
</dbReference>
<dbReference type="RefSeq" id="WP_219539478.1">
    <property type="nucleotide sequence ID" value="NZ_JAHKRM010000063.1"/>
</dbReference>
<evidence type="ECO:0000313" key="9">
    <source>
        <dbReference type="Proteomes" id="UP001597097"/>
    </source>
</evidence>
<comment type="caution">
    <text evidence="8">The sequence shown here is derived from an EMBL/GenBank/DDBJ whole genome shotgun (WGS) entry which is preliminary data.</text>
</comment>
<reference evidence="9" key="1">
    <citation type="journal article" date="2019" name="Int. J. Syst. Evol. Microbiol.">
        <title>The Global Catalogue of Microorganisms (GCM) 10K type strain sequencing project: providing services to taxonomists for standard genome sequencing and annotation.</title>
        <authorList>
            <consortium name="The Broad Institute Genomics Platform"/>
            <consortium name="The Broad Institute Genome Sequencing Center for Infectious Disease"/>
            <person name="Wu L."/>
            <person name="Ma J."/>
        </authorList>
    </citation>
    <scope>NUCLEOTIDE SEQUENCE [LARGE SCALE GENOMIC DNA]</scope>
    <source>
        <strain evidence="9">CGMCC 1.15399</strain>
    </source>
</reference>
<sequence>MLDQLSGADQERLATLAARIADWVVIAIFAFRSVIVLITYVGGLEGLGSVARVYLPVVVITVVVNTGMMVASIARRVRQLLRSPWFLAADLLSTAGLIVWSALQLPPGAYVLAQRDTFWMYILGTIGLWTTIHGARLGFALLAAGGVTQFLISWVSVPNLTLDVCLQALARTAWAANGFVVPLVVIKLAWHGAGLADAAALQAGQTMERVQVLLDMHDTVLQTLGQVIQRSGMPDPPDEARLREITILVRAQIIDVKALLRDNEDYVPASLRAEMAKLVRRFAEQGLRVEMAFSETVPEPTREVTAAFTGAVREALNNARRHAGVAVASVRFSCSHGLIRITIRDKGHGFDPATTTQGFGLTGSIHQRIAAVGGTTEIWSKPGRGTRIHIAVPLARESRSPAASEELSQATDIDALTSRALTWFVTAVLAYRIALSPIQVTGALANIALSQSTWFSVGMAGVLLMDAVVLIGILAGRLRWLLQSRVVFAVDVAIAAGLNVWTAAIFPADTLTMPGHDIVWAYTQGVTALWTAVRGTWAGLALVAGGGVLQLVMAWVNSTTIATVDWMQLIGRQGYLTLALVIVWMLVRLAREGARLTVSEGVRAGRTLERVRMLQALQNRVLRTLMRITDLSSLEEAPPSDRMREIRGLALAQAGELRQALRDSSATTSNGLTLTLKMVSDEFRAQGLRVELVTSELTFDPSHPVTVALSEAVREALTNVRRHAGAAHAVVRAASSGSSIEIVIRDQGRGFDPETVSHDGGLAEILIQRLRSIGGDADIWSASGRGTRIRLTWDRPASDGDQGVPRV</sequence>
<keyword evidence="6" id="KW-1133">Transmembrane helix</keyword>
<dbReference type="InterPro" id="IPR050482">
    <property type="entry name" value="Sensor_HK_TwoCompSys"/>
</dbReference>
<dbReference type="PANTHER" id="PTHR24421:SF10">
    <property type="entry name" value="NITRATE_NITRITE SENSOR PROTEIN NARQ"/>
    <property type="match status" value="1"/>
</dbReference>
<dbReference type="PANTHER" id="PTHR24421">
    <property type="entry name" value="NITRATE/NITRITE SENSOR PROTEIN NARX-RELATED"/>
    <property type="match status" value="1"/>
</dbReference>
<evidence type="ECO:0000256" key="6">
    <source>
        <dbReference type="SAM" id="Phobius"/>
    </source>
</evidence>
<keyword evidence="6" id="KW-0472">Membrane</keyword>
<feature type="transmembrane region" description="Helical" evidence="6">
    <location>
        <begin position="537"/>
        <end position="557"/>
    </location>
</feature>
<name>A0ABW4GSG4_9ACTN</name>
<dbReference type="CDD" id="cd16917">
    <property type="entry name" value="HATPase_UhpB-NarQ-NarX-like"/>
    <property type="match status" value="2"/>
</dbReference>
<feature type="domain" description="Histidine kinase/HSP90-like ATPase" evidence="7">
    <location>
        <begin position="303"/>
        <end position="396"/>
    </location>
</feature>
<feature type="domain" description="Histidine kinase/HSP90-like ATPase" evidence="7">
    <location>
        <begin position="704"/>
        <end position="797"/>
    </location>
</feature>
<accession>A0ABW4GSG4</accession>
<feature type="transmembrane region" description="Helical" evidence="6">
    <location>
        <begin position="486"/>
        <end position="506"/>
    </location>
</feature>
<keyword evidence="6" id="KW-0812">Transmembrane</keyword>
<feature type="transmembrane region" description="Helical" evidence="6">
    <location>
        <begin position="109"/>
        <end position="130"/>
    </location>
</feature>
<dbReference type="GO" id="GO:0016301">
    <property type="term" value="F:kinase activity"/>
    <property type="evidence" value="ECO:0007669"/>
    <property type="project" value="UniProtKB-KW"/>
</dbReference>
<dbReference type="EMBL" id="JBHUCM010000050">
    <property type="protein sequence ID" value="MFD1545780.1"/>
    <property type="molecule type" value="Genomic_DNA"/>
</dbReference>
<evidence type="ECO:0000256" key="3">
    <source>
        <dbReference type="ARBA" id="ARBA00022679"/>
    </source>
</evidence>
<keyword evidence="5" id="KW-0902">Two-component regulatory system</keyword>
<keyword evidence="9" id="KW-1185">Reference proteome</keyword>
<dbReference type="EC" id="2.7.13.3" evidence="2"/>
<evidence type="ECO:0000256" key="4">
    <source>
        <dbReference type="ARBA" id="ARBA00022777"/>
    </source>
</evidence>